<dbReference type="AlphaFoldDB" id="A0A2S9H285"/>
<keyword evidence="5" id="KW-0997">Cell inner membrane</keyword>
<evidence type="ECO:0000256" key="2">
    <source>
        <dbReference type="ARBA" id="ARBA00009477"/>
    </source>
</evidence>
<proteinExistence type="inferred from homology"/>
<dbReference type="GO" id="GO:1990281">
    <property type="term" value="C:efflux pump complex"/>
    <property type="evidence" value="ECO:0007669"/>
    <property type="project" value="TreeGrafter"/>
</dbReference>
<keyword evidence="4" id="KW-1003">Cell membrane</keyword>
<accession>A0A2S9H285</accession>
<comment type="similarity">
    <text evidence="2">Belongs to the membrane fusion protein (MFP) (TC 8.A.1) family.</text>
</comment>
<evidence type="ECO:0000259" key="8">
    <source>
        <dbReference type="Pfam" id="PF25917"/>
    </source>
</evidence>
<evidence type="ECO:0000259" key="7">
    <source>
        <dbReference type="Pfam" id="PF25876"/>
    </source>
</evidence>
<dbReference type="GO" id="GO:0015562">
    <property type="term" value="F:efflux transmembrane transporter activity"/>
    <property type="evidence" value="ECO:0007669"/>
    <property type="project" value="TreeGrafter"/>
</dbReference>
<dbReference type="InterPro" id="IPR058625">
    <property type="entry name" value="MdtA-like_BSH"/>
</dbReference>
<dbReference type="NCBIfam" id="TIGR01730">
    <property type="entry name" value="RND_mfp"/>
    <property type="match status" value="1"/>
</dbReference>
<feature type="domain" description="Multidrug resistance protein MdtA-like alpha-helical hairpin" evidence="7">
    <location>
        <begin position="115"/>
        <end position="184"/>
    </location>
</feature>
<feature type="domain" description="Multidrug resistance protein MdtA-like C-terminal permuted SH3" evidence="10">
    <location>
        <begin position="307"/>
        <end position="364"/>
    </location>
</feature>
<dbReference type="RefSeq" id="WP_207769645.1">
    <property type="nucleotide sequence ID" value="NZ_PUGF01000004.1"/>
</dbReference>
<evidence type="ECO:0000259" key="9">
    <source>
        <dbReference type="Pfam" id="PF25944"/>
    </source>
</evidence>
<dbReference type="Pfam" id="PF25944">
    <property type="entry name" value="Beta-barrel_RND"/>
    <property type="match status" value="1"/>
</dbReference>
<feature type="domain" description="Multidrug resistance protein MdtA-like barrel-sandwich hybrid" evidence="8">
    <location>
        <begin position="75"/>
        <end position="217"/>
    </location>
</feature>
<dbReference type="InterPro" id="IPR058626">
    <property type="entry name" value="MdtA-like_b-barrel"/>
</dbReference>
<dbReference type="Pfam" id="PF25876">
    <property type="entry name" value="HH_MFP_RND"/>
    <property type="match status" value="1"/>
</dbReference>
<dbReference type="InterPro" id="IPR058624">
    <property type="entry name" value="MdtA-like_HH"/>
</dbReference>
<comment type="subcellular location">
    <subcellularLocation>
        <location evidence="1">Cell membrane</location>
    </subcellularLocation>
</comment>
<evidence type="ECO:0000313" key="12">
    <source>
        <dbReference type="Proteomes" id="UP000237839"/>
    </source>
</evidence>
<keyword evidence="3" id="KW-0813">Transport</keyword>
<dbReference type="Pfam" id="PF25967">
    <property type="entry name" value="RND-MFP_C"/>
    <property type="match status" value="1"/>
</dbReference>
<dbReference type="Gene3D" id="1.10.287.470">
    <property type="entry name" value="Helix hairpin bin"/>
    <property type="match status" value="1"/>
</dbReference>
<dbReference type="InterPro" id="IPR006143">
    <property type="entry name" value="RND_pump_MFP"/>
</dbReference>
<dbReference type="Gene3D" id="2.40.420.20">
    <property type="match status" value="1"/>
</dbReference>
<gene>
    <name evidence="11" type="ORF">S2091_1274</name>
</gene>
<keyword evidence="12" id="KW-1185">Reference proteome</keyword>
<evidence type="ECO:0000256" key="1">
    <source>
        <dbReference type="ARBA" id="ARBA00004236"/>
    </source>
</evidence>
<keyword evidence="6" id="KW-0472">Membrane</keyword>
<dbReference type="Gene3D" id="2.40.30.170">
    <property type="match status" value="1"/>
</dbReference>
<evidence type="ECO:0000256" key="4">
    <source>
        <dbReference type="ARBA" id="ARBA00022475"/>
    </source>
</evidence>
<dbReference type="EMBL" id="PUGF01000004">
    <property type="protein sequence ID" value="PRC94101.1"/>
    <property type="molecule type" value="Genomic_DNA"/>
</dbReference>
<evidence type="ECO:0000259" key="10">
    <source>
        <dbReference type="Pfam" id="PF25967"/>
    </source>
</evidence>
<feature type="domain" description="Multidrug resistance protein MdtA-like beta-barrel" evidence="9">
    <location>
        <begin position="221"/>
        <end position="303"/>
    </location>
</feature>
<dbReference type="PANTHER" id="PTHR30469:SF12">
    <property type="entry name" value="MULTIDRUG RESISTANCE PROTEIN MDTA"/>
    <property type="match status" value="1"/>
</dbReference>
<evidence type="ECO:0000313" key="11">
    <source>
        <dbReference type="EMBL" id="PRC94101.1"/>
    </source>
</evidence>
<reference evidence="11 12" key="1">
    <citation type="submission" date="2018-02" db="EMBL/GenBank/DDBJ databases">
        <title>Solimicrobium silvestre gen. nov., sp. nov., isolated from alpine forest soil.</title>
        <authorList>
            <person name="Margesin R."/>
            <person name="Albuquerque L."/>
            <person name="Zhang D.-C."/>
            <person name="Froufe H.J.C."/>
            <person name="Severino R."/>
            <person name="Roxo I."/>
            <person name="Egas C."/>
            <person name="Da Costa M.S."/>
        </authorList>
    </citation>
    <scope>NUCLEOTIDE SEQUENCE [LARGE SCALE GENOMIC DNA]</scope>
    <source>
        <strain evidence="11 12">S20-91</strain>
    </source>
</reference>
<evidence type="ECO:0000256" key="6">
    <source>
        <dbReference type="ARBA" id="ARBA00023136"/>
    </source>
</evidence>
<organism evidence="11 12">
    <name type="scientific">Solimicrobium silvestre</name>
    <dbReference type="NCBI Taxonomy" id="2099400"/>
    <lineage>
        <taxon>Bacteria</taxon>
        <taxon>Pseudomonadati</taxon>
        <taxon>Pseudomonadota</taxon>
        <taxon>Betaproteobacteria</taxon>
        <taxon>Burkholderiales</taxon>
        <taxon>Oxalobacteraceae</taxon>
        <taxon>Solimicrobium</taxon>
    </lineage>
</organism>
<dbReference type="Proteomes" id="UP000237839">
    <property type="component" value="Unassembled WGS sequence"/>
</dbReference>
<dbReference type="Pfam" id="PF25917">
    <property type="entry name" value="BSH_RND"/>
    <property type="match status" value="1"/>
</dbReference>
<dbReference type="Gene3D" id="2.40.50.100">
    <property type="match status" value="1"/>
</dbReference>
<dbReference type="PANTHER" id="PTHR30469">
    <property type="entry name" value="MULTIDRUG RESISTANCE PROTEIN MDTA"/>
    <property type="match status" value="1"/>
</dbReference>
<protein>
    <submittedName>
        <fullName evidence="11">Efflux transporter, RND family, MFP subunit</fullName>
    </submittedName>
</protein>
<evidence type="ECO:0000256" key="5">
    <source>
        <dbReference type="ARBA" id="ARBA00022519"/>
    </source>
</evidence>
<evidence type="ECO:0000256" key="3">
    <source>
        <dbReference type="ARBA" id="ARBA00022448"/>
    </source>
</evidence>
<name>A0A2S9H285_9BURK</name>
<sequence>MKSMQVFQTLTKGPRAILLGLGLLVVLFAVMMGSATKSAPIVNAKPVILVESVLASKRDLPIYITGLGAVQAFYTVTISPRIDGELMKLGFTEGQMVKPGDLLAQIDPRPYQAALDQAVAGKAKDVAQLANAKIDLERYQSLAPEEFTSKQTLETQRALVAQTVAQIAVDDAAIDSAKTQLSYATIRSPIAGRTGIRLADPGNILHSATASGIVVVTQVQPISVIFTLPAESLQVVHSAMSAATVSVSAVSRDGSTLLGVGTLGLIDNQIDPTTGTMKLKATFPNQDNRLWPGDFVNARVLVETRHDAITIPSSAIQRGPDGVFAYVVKKDNTVEMRSLKLGAETDGVVIVEQGLQEGERVTTNNQYRLQPKVHVQFTDAVNRVIGTKAP</sequence>
<comment type="caution">
    <text evidence="11">The sequence shown here is derived from an EMBL/GenBank/DDBJ whole genome shotgun (WGS) entry which is preliminary data.</text>
</comment>
<dbReference type="InterPro" id="IPR058627">
    <property type="entry name" value="MdtA-like_C"/>
</dbReference>
<dbReference type="SUPFAM" id="SSF111369">
    <property type="entry name" value="HlyD-like secretion proteins"/>
    <property type="match status" value="1"/>
</dbReference>